<proteinExistence type="predicted"/>
<evidence type="ECO:0000256" key="3">
    <source>
        <dbReference type="ARBA" id="ARBA00022801"/>
    </source>
</evidence>
<dbReference type="GO" id="GO:0004222">
    <property type="term" value="F:metalloendopeptidase activity"/>
    <property type="evidence" value="ECO:0007669"/>
    <property type="project" value="InterPro"/>
</dbReference>
<name>A0A6M5Z6P7_9BACT</name>
<dbReference type="InterPro" id="IPR006026">
    <property type="entry name" value="Peptidase_Metallo"/>
</dbReference>
<dbReference type="RefSeq" id="WP_171475557.1">
    <property type="nucleotide sequence ID" value="NZ_CP053452.2"/>
</dbReference>
<protein>
    <recommendedName>
        <fullName evidence="5">Peptidase metallopeptidase domain-containing protein</fullName>
    </recommendedName>
</protein>
<dbReference type="GO" id="GO:0031012">
    <property type="term" value="C:extracellular matrix"/>
    <property type="evidence" value="ECO:0007669"/>
    <property type="project" value="InterPro"/>
</dbReference>
<evidence type="ECO:0000313" key="6">
    <source>
        <dbReference type="EMBL" id="QJX00903.1"/>
    </source>
</evidence>
<keyword evidence="1" id="KW-0645">Protease</keyword>
<feature type="domain" description="Peptidase metallopeptidase" evidence="5">
    <location>
        <begin position="44"/>
        <end position="212"/>
    </location>
</feature>
<keyword evidence="2" id="KW-0479">Metal-binding</keyword>
<evidence type="ECO:0000256" key="4">
    <source>
        <dbReference type="ARBA" id="ARBA00022833"/>
    </source>
</evidence>
<dbReference type="PANTHER" id="PTHR10201">
    <property type="entry name" value="MATRIX METALLOPROTEINASE"/>
    <property type="match status" value="1"/>
</dbReference>
<dbReference type="SUPFAM" id="SSF55486">
    <property type="entry name" value="Metalloproteases ('zincins'), catalytic domain"/>
    <property type="match status" value="1"/>
</dbReference>
<sequence>MSQSLPPRRLSIEQLEDRLTPSFGTPWMDGTHLTLSFAPDGTSVSGRASNLFALMGSTTTQSQWQVAVLSAYQTWADAANLNIGLVSDGGQALGVAGAPQGDVRFGDIRVAARPLSAPGTPGSTMADTAGFDYNDQTWAGDLVFNSQYQFGIGDTPGVQSDLYSVALHEAGHSFGLADENTDPTSVMYAAYQGVLTGLSASDVAAIQALYGAPPADPYAAPAGGGLAGAYSLGNVTALSARITQIGGTDLYQFTTPSAFSGATGLTIDLQAAGISLFTGQVTVLDAQGNVVGSATTSDPTNNDLSVAVANYQPSSTYYIKVSGSSANVFSMGSYVLSLDYGGWYQGGRSAVNNFYTNTINSETRASDNTQSHALPLVPVQASEGNTFDLVGSISNPADVDWYRITPTLSGATSGTLFVGTMTTTHGLIPSISIYDAQGNRLPAVVTSNQPGSFEVQLANATSGTTYFIELSGMNGQGEGRYTLGATLAAAAPTTFAPTVSDTLTAADTINATQLSVSGDQLTQFALSATTVDPTAAAVRMSIFDATGELVFTLVDFTNQPLATGSVWLAAGSYTLVFNAVNVNGSTIQALALALASRSLTDPIDPYPVDPTSPPPLPLVPVSAPVPPPTAPPAPIVNAVASPLAAIPIVPPV</sequence>
<dbReference type="InterPro" id="IPR021190">
    <property type="entry name" value="Pept_M10A"/>
</dbReference>
<evidence type="ECO:0000256" key="1">
    <source>
        <dbReference type="ARBA" id="ARBA00022670"/>
    </source>
</evidence>
<keyword evidence="4" id="KW-0862">Zinc</keyword>
<keyword evidence="3" id="KW-0378">Hydrolase</keyword>
<dbReference type="InterPro" id="IPR024079">
    <property type="entry name" value="MetalloPept_cat_dom_sf"/>
</dbReference>
<dbReference type="Gene3D" id="2.60.120.380">
    <property type="match status" value="2"/>
</dbReference>
<dbReference type="GO" id="GO:0008270">
    <property type="term" value="F:zinc ion binding"/>
    <property type="evidence" value="ECO:0007669"/>
    <property type="project" value="InterPro"/>
</dbReference>
<dbReference type="AlphaFoldDB" id="A0A6M5Z6P7"/>
<dbReference type="EMBL" id="CP053452">
    <property type="protein sequence ID" value="QJX00903.1"/>
    <property type="molecule type" value="Genomic_DNA"/>
</dbReference>
<keyword evidence="7" id="KW-1185">Reference proteome</keyword>
<organism evidence="6 7">
    <name type="scientific">Frigoriglobus tundricola</name>
    <dbReference type="NCBI Taxonomy" id="2774151"/>
    <lineage>
        <taxon>Bacteria</taxon>
        <taxon>Pseudomonadati</taxon>
        <taxon>Planctomycetota</taxon>
        <taxon>Planctomycetia</taxon>
        <taxon>Gemmatales</taxon>
        <taxon>Gemmataceae</taxon>
        <taxon>Frigoriglobus</taxon>
    </lineage>
</organism>
<evidence type="ECO:0000313" key="7">
    <source>
        <dbReference type="Proteomes" id="UP000503447"/>
    </source>
</evidence>
<dbReference type="KEGG" id="ftj:FTUN_8541"/>
<dbReference type="GO" id="GO:0006508">
    <property type="term" value="P:proteolysis"/>
    <property type="evidence" value="ECO:0007669"/>
    <property type="project" value="UniProtKB-KW"/>
</dbReference>
<dbReference type="InterPro" id="IPR001818">
    <property type="entry name" value="Pept_M10_metallopeptidase"/>
</dbReference>
<dbReference type="Gene3D" id="3.40.390.10">
    <property type="entry name" value="Collagenase (Catalytic Domain)"/>
    <property type="match status" value="1"/>
</dbReference>
<dbReference type="Proteomes" id="UP000503447">
    <property type="component" value="Chromosome"/>
</dbReference>
<reference evidence="7" key="1">
    <citation type="submission" date="2020-05" db="EMBL/GenBank/DDBJ databases">
        <title>Frigoriglobus tundricola gen. nov., sp. nov., a psychrotolerant cellulolytic planctomycete of the family Gemmataceae with two divergent copies of 16S rRNA gene.</title>
        <authorList>
            <person name="Kulichevskaya I.S."/>
            <person name="Ivanova A.A."/>
            <person name="Naumoff D.G."/>
            <person name="Beletsky A.V."/>
            <person name="Rijpstra W.I.C."/>
            <person name="Sinninghe Damste J.S."/>
            <person name="Mardanov A.V."/>
            <person name="Ravin N.V."/>
            <person name="Dedysh S.N."/>
        </authorList>
    </citation>
    <scope>NUCLEOTIDE SEQUENCE [LARGE SCALE GENOMIC DNA]</scope>
    <source>
        <strain evidence="7">PL17</strain>
    </source>
</reference>
<gene>
    <name evidence="6" type="ORF">FTUN_8541</name>
</gene>
<dbReference type="SMART" id="SM00235">
    <property type="entry name" value="ZnMc"/>
    <property type="match status" value="1"/>
</dbReference>
<accession>A0A6M5Z6P7</accession>
<dbReference type="Pfam" id="PF00413">
    <property type="entry name" value="Peptidase_M10"/>
    <property type="match status" value="1"/>
</dbReference>
<evidence type="ECO:0000259" key="5">
    <source>
        <dbReference type="SMART" id="SM00235"/>
    </source>
</evidence>
<dbReference type="PRINTS" id="PR00138">
    <property type="entry name" value="MATRIXIN"/>
</dbReference>
<evidence type="ECO:0000256" key="2">
    <source>
        <dbReference type="ARBA" id="ARBA00022723"/>
    </source>
</evidence>